<sequence>MSTNTQQPSLSNQEFDVLVVGAGFGGVYQLHHLRQAGFSVKVFEAGGNLGGTWYWNRYPGARVDSDFSIYQFSMEELWKDWNWSERFPGQKELVEYFDYVDKKLDLRRDITFDTRVTAAHFDTTANRWVVSTQNGITVRPRFLILCTGFASKPLYPDYKGLDTFKGIIHHTYGWPQEGVEWAGKRVGVIGTGASGVQVIQECGPDVAHLTVFQRTPNLALPMVQHKVSEKTQTKMKEEMYPYLFRRREQTFAGFHFDTINTGIFDVSPEERYLKLDELWTTGGFNYWLGAHTGIFTDQRTNDEVYTFWQKRVKARINDPEMQRKLAPIVAPHPFGTKRPCLEQQYYEVYNQPNVTLVDINENPIAEITPKGVKTRDGVEHELDILVLATGFDAVTGSIAQIDIRGTDGVLIGEKWGKGLSTYLGLTSANFPNMFFLYGPHGPTAFCNGPTCVEVQGDWIIDCIKDMRDKHFTRIDPTKVAEDGWVKYVNDIFSAGLWNKAKSWYTGANVPGKVIESLNFTGGVPLYLRACREAAEKGYEGFVFSGVEKA</sequence>
<organism evidence="9 10">
    <name type="scientific">Hypsizygus marmoreus</name>
    <name type="common">White beech mushroom</name>
    <name type="synonym">Agaricus marmoreus</name>
    <dbReference type="NCBI Taxonomy" id="39966"/>
    <lineage>
        <taxon>Eukaryota</taxon>
        <taxon>Fungi</taxon>
        <taxon>Dikarya</taxon>
        <taxon>Basidiomycota</taxon>
        <taxon>Agaricomycotina</taxon>
        <taxon>Agaricomycetes</taxon>
        <taxon>Agaricomycetidae</taxon>
        <taxon>Agaricales</taxon>
        <taxon>Tricholomatineae</taxon>
        <taxon>Lyophyllaceae</taxon>
        <taxon>Hypsizygus</taxon>
    </lineage>
</organism>
<dbReference type="EMBL" id="LUEZ02000137">
    <property type="protein sequence ID" value="RDB15964.1"/>
    <property type="molecule type" value="Genomic_DNA"/>
</dbReference>
<dbReference type="STRING" id="39966.A0A369J940"/>
<dbReference type="OrthoDB" id="66881at2759"/>
<evidence type="ECO:0000256" key="4">
    <source>
        <dbReference type="ARBA" id="ARBA00022827"/>
    </source>
</evidence>
<keyword evidence="6" id="KW-0560">Oxidoreductase</keyword>
<evidence type="ECO:0000256" key="2">
    <source>
        <dbReference type="ARBA" id="ARBA00010139"/>
    </source>
</evidence>
<keyword evidence="3" id="KW-0285">Flavoprotein</keyword>
<evidence type="ECO:0000313" key="10">
    <source>
        <dbReference type="Proteomes" id="UP000076154"/>
    </source>
</evidence>
<dbReference type="InterPro" id="IPR023753">
    <property type="entry name" value="FAD/NAD-binding_dom"/>
</dbReference>
<dbReference type="AlphaFoldDB" id="A0A369J940"/>
<evidence type="ECO:0000256" key="1">
    <source>
        <dbReference type="ARBA" id="ARBA00001974"/>
    </source>
</evidence>
<evidence type="ECO:0000313" key="9">
    <source>
        <dbReference type="EMBL" id="RDB15964.1"/>
    </source>
</evidence>
<feature type="domain" description="FAD/NAD(P)-binding" evidence="8">
    <location>
        <begin position="15"/>
        <end position="238"/>
    </location>
</feature>
<dbReference type="InterPro" id="IPR050775">
    <property type="entry name" value="FAD-binding_Monooxygenases"/>
</dbReference>
<keyword evidence="4" id="KW-0274">FAD</keyword>
<name>A0A369J940_HYPMA</name>
<dbReference type="Pfam" id="PF07992">
    <property type="entry name" value="Pyr_redox_2"/>
    <property type="match status" value="1"/>
</dbReference>
<dbReference type="Gene3D" id="3.50.50.60">
    <property type="entry name" value="FAD/NAD(P)-binding domain"/>
    <property type="match status" value="2"/>
</dbReference>
<comment type="similarity">
    <text evidence="2">Belongs to the FAD-binding monooxygenase family.</text>
</comment>
<keyword evidence="7 9" id="KW-0503">Monooxygenase</keyword>
<evidence type="ECO:0000256" key="3">
    <source>
        <dbReference type="ARBA" id="ARBA00022630"/>
    </source>
</evidence>
<gene>
    <name evidence="9" type="ORF">Hypma_003573</name>
</gene>
<evidence type="ECO:0000259" key="8">
    <source>
        <dbReference type="Pfam" id="PF07992"/>
    </source>
</evidence>
<dbReference type="InParanoid" id="A0A369J940"/>
<accession>A0A369J940</accession>
<dbReference type="InterPro" id="IPR036188">
    <property type="entry name" value="FAD/NAD-bd_sf"/>
</dbReference>
<comment type="cofactor">
    <cofactor evidence="1">
        <name>FAD</name>
        <dbReference type="ChEBI" id="CHEBI:57692"/>
    </cofactor>
</comment>
<dbReference type="PANTHER" id="PTHR43098">
    <property type="entry name" value="L-ORNITHINE N(5)-MONOOXYGENASE-RELATED"/>
    <property type="match status" value="1"/>
</dbReference>
<protein>
    <submittedName>
        <fullName evidence="9">Baeyer-Villiger monooxygenase</fullName>
    </submittedName>
</protein>
<evidence type="ECO:0000256" key="5">
    <source>
        <dbReference type="ARBA" id="ARBA00022857"/>
    </source>
</evidence>
<evidence type="ECO:0000256" key="7">
    <source>
        <dbReference type="ARBA" id="ARBA00023033"/>
    </source>
</evidence>
<proteinExistence type="inferred from homology"/>
<dbReference type="SUPFAM" id="SSF51905">
    <property type="entry name" value="FAD/NAD(P)-binding domain"/>
    <property type="match status" value="2"/>
</dbReference>
<evidence type="ECO:0000256" key="6">
    <source>
        <dbReference type="ARBA" id="ARBA00023002"/>
    </source>
</evidence>
<reference evidence="9" key="1">
    <citation type="submission" date="2018-04" db="EMBL/GenBank/DDBJ databases">
        <title>Whole genome sequencing of Hypsizygus marmoreus.</title>
        <authorList>
            <person name="Choi I.-G."/>
            <person name="Min B."/>
            <person name="Kim J.-G."/>
            <person name="Kim S."/>
            <person name="Oh Y.-L."/>
            <person name="Kong W.-S."/>
            <person name="Park H."/>
            <person name="Jeong J."/>
            <person name="Song E.-S."/>
        </authorList>
    </citation>
    <scope>NUCLEOTIDE SEQUENCE [LARGE SCALE GENOMIC DNA]</scope>
    <source>
        <strain evidence="9">51987-8</strain>
    </source>
</reference>
<dbReference type="Proteomes" id="UP000076154">
    <property type="component" value="Unassembled WGS sequence"/>
</dbReference>
<comment type="caution">
    <text evidence="9">The sequence shown here is derived from an EMBL/GenBank/DDBJ whole genome shotgun (WGS) entry which is preliminary data.</text>
</comment>
<dbReference type="PANTHER" id="PTHR43098:SF3">
    <property type="entry name" value="L-ORNITHINE N(5)-MONOOXYGENASE-RELATED"/>
    <property type="match status" value="1"/>
</dbReference>
<dbReference type="GO" id="GO:0004497">
    <property type="term" value="F:monooxygenase activity"/>
    <property type="evidence" value="ECO:0007669"/>
    <property type="project" value="UniProtKB-KW"/>
</dbReference>
<keyword evidence="5" id="KW-0521">NADP</keyword>
<keyword evidence="10" id="KW-1185">Reference proteome</keyword>